<feature type="active site" description="Charge relay system" evidence="5 6">
    <location>
        <position position="422"/>
    </location>
</feature>
<dbReference type="Proteomes" id="UP000482960">
    <property type="component" value="Unassembled WGS sequence"/>
</dbReference>
<dbReference type="AlphaFoldDB" id="A0A6V8KXQ0"/>
<comment type="caution">
    <text evidence="10">The sequence shown here is derived from an EMBL/GenBank/DDBJ whole genome shotgun (WGS) entry which is preliminary data.</text>
</comment>
<evidence type="ECO:0000256" key="4">
    <source>
        <dbReference type="ARBA" id="ARBA00022825"/>
    </source>
</evidence>
<dbReference type="InterPro" id="IPR000209">
    <property type="entry name" value="Peptidase_S8/S53_dom"/>
</dbReference>
<evidence type="ECO:0000256" key="2">
    <source>
        <dbReference type="ARBA" id="ARBA00022670"/>
    </source>
</evidence>
<evidence type="ECO:0000313" key="10">
    <source>
        <dbReference type="EMBL" id="GFJ86617.1"/>
    </source>
</evidence>
<reference evidence="10 11" key="1">
    <citation type="submission" date="2020-03" db="EMBL/GenBank/DDBJ databases">
        <title>Whole genome shotgun sequence of Phytohabitans rumicis NBRC 108638.</title>
        <authorList>
            <person name="Komaki H."/>
            <person name="Tamura T."/>
        </authorList>
    </citation>
    <scope>NUCLEOTIDE SEQUENCE [LARGE SCALE GENOMIC DNA]</scope>
    <source>
        <strain evidence="10 11">NBRC 108638</strain>
    </source>
</reference>
<dbReference type="InterPro" id="IPR013783">
    <property type="entry name" value="Ig-like_fold"/>
</dbReference>
<dbReference type="RefSeq" id="WP_173073200.1">
    <property type="nucleotide sequence ID" value="NZ_BAABJB010000030.1"/>
</dbReference>
<evidence type="ECO:0000256" key="5">
    <source>
        <dbReference type="PIRSR" id="PIRSR615500-1"/>
    </source>
</evidence>
<feature type="chain" id="PRO_5028909173" evidence="8">
    <location>
        <begin position="24"/>
        <end position="1104"/>
    </location>
</feature>
<evidence type="ECO:0000256" key="1">
    <source>
        <dbReference type="ARBA" id="ARBA00011073"/>
    </source>
</evidence>
<dbReference type="PROSITE" id="PS00138">
    <property type="entry name" value="SUBTILASE_SER"/>
    <property type="match status" value="1"/>
</dbReference>
<dbReference type="InterPro" id="IPR036852">
    <property type="entry name" value="Peptidase_S8/S53_dom_sf"/>
</dbReference>
<dbReference type="PRINTS" id="PR00723">
    <property type="entry name" value="SUBTILISIN"/>
</dbReference>
<proteinExistence type="inferred from homology"/>
<evidence type="ECO:0000256" key="8">
    <source>
        <dbReference type="SAM" id="SignalP"/>
    </source>
</evidence>
<keyword evidence="2 6" id="KW-0645">Protease</keyword>
<keyword evidence="3 6" id="KW-0378">Hydrolase</keyword>
<comment type="similarity">
    <text evidence="1 6 7">Belongs to the peptidase S8 family.</text>
</comment>
<keyword evidence="4 6" id="KW-0720">Serine protease</keyword>
<protein>
    <submittedName>
        <fullName evidence="10">Serine protease</fullName>
    </submittedName>
</protein>
<dbReference type="InterPro" id="IPR015500">
    <property type="entry name" value="Peptidase_S8_subtilisin-rel"/>
</dbReference>
<dbReference type="InterPro" id="IPR022398">
    <property type="entry name" value="Peptidase_S8_His-AS"/>
</dbReference>
<feature type="domain" description="Peptidase S8/S53" evidence="9">
    <location>
        <begin position="210"/>
        <end position="465"/>
    </location>
</feature>
<name>A0A6V8KXQ0_9ACTN</name>
<sequence length="1104" mass="114511">MSVLLAASAAVAGPAAAATPATAAWTAATPAAGPGQWVTLITGDRVHLSGANVAIEPAAGRESVGFSQYTEDGRQFVVPNDALRMVSAGEADRRLFDITGLVQAGYGDTAAAELPLIIGYADAATGAAKVRAAGQPRVTRTLGSVRGAAVRVGKARATAFWSGLTTGPGTQRRPVSGVAKIWLDGKRELSLDASVPQIGAPAAWQAGYDGAGVTVAVLDTGIDATHPDFAGKIVEARNFTDAADTDDTLGHGTHVASTVVGSGAKSGGRYRGVAPGASLLVGKVCPDRSCPESAILAGLEWAAPRAKVINLSLGGPDTAGDDPLEAAVNRLTAQTGVLVVAAAGNDGRDTYVGSPATADAALAVGAVDKQDNLASFSNRGPRLDGAVKPDVSAPGVGIVAALAKNSAYPTYEPGYTQLNGTSMATPHVTGAAALLAQQHPEWTAGELKAALMASAKPNPAIGTYGQGAGRIDVARAIGQAVLPSPTSLALGAQPWPADDDVPVTKTVTYRNAGPAAVTLDVAASATAPDGTPAPAGMFTATPSQVTVAAGGTAQVTLAADTRVPSATGLFNGALVAAGGSGVAVRVPFTVGKGHESRRLTVHLIDRDGAPATNYALNLVGVDFQVFQSPYHASGTLTANLRAGRYHVQATVITPSDGSSTLLTLPVLTVGGDDGVLTLDARRGTPVSVTVPDASARTRWSSAGFFRALPSGYGLTTRITNSSLGKLFTADLGGTVPAGAGALTAEVRAFFADPGADGTFFDSPYEYDLVWFQRGRFLTDFSRTVKRKDLAAVTQRYHAVASGVRTGLMQNFGFPPEGGSALSGPLRFTVPGVRTVYYTADDVVWQNNMWQLNALGQAEQQEWGRSVTYRPGRRYVAEWQEGVTGPRFPNRTFLWRQGNTIAFNLPPFGDQAGNTGYSLLDTGRMAFYRDGQKLVEIPRYFYDARGAVPPAESEYRLEYETTRGGAAGFENGTAVSGSWTFRSSEVGADAPTYLPLAAFDFRPELNLDNAAPGVVAFPLPVRLQRQPGSAAPAVRRITVEVSYDDGASWRPVRLRRDGADSWRGTLRHPASGYVSLRGQAAFADGSTAQLTVLHAYRLAPGHYGR</sequence>
<evidence type="ECO:0000313" key="11">
    <source>
        <dbReference type="Proteomes" id="UP000482960"/>
    </source>
</evidence>
<organism evidence="10 11">
    <name type="scientific">Phytohabitans rumicis</name>
    <dbReference type="NCBI Taxonomy" id="1076125"/>
    <lineage>
        <taxon>Bacteria</taxon>
        <taxon>Bacillati</taxon>
        <taxon>Actinomycetota</taxon>
        <taxon>Actinomycetes</taxon>
        <taxon>Micromonosporales</taxon>
        <taxon>Micromonosporaceae</taxon>
    </lineage>
</organism>
<dbReference type="PANTHER" id="PTHR43806">
    <property type="entry name" value="PEPTIDASE S8"/>
    <property type="match status" value="1"/>
</dbReference>
<feature type="active site" description="Charge relay system" evidence="5 6">
    <location>
        <position position="251"/>
    </location>
</feature>
<dbReference type="PROSITE" id="PS00137">
    <property type="entry name" value="SUBTILASE_HIS"/>
    <property type="match status" value="1"/>
</dbReference>
<evidence type="ECO:0000256" key="6">
    <source>
        <dbReference type="PROSITE-ProRule" id="PRU01240"/>
    </source>
</evidence>
<evidence type="ECO:0000256" key="3">
    <source>
        <dbReference type="ARBA" id="ARBA00022801"/>
    </source>
</evidence>
<dbReference type="InterPro" id="IPR023827">
    <property type="entry name" value="Peptidase_S8_Asp-AS"/>
</dbReference>
<dbReference type="SUPFAM" id="SSF52743">
    <property type="entry name" value="Subtilisin-like"/>
    <property type="match status" value="1"/>
</dbReference>
<evidence type="ECO:0000256" key="7">
    <source>
        <dbReference type="RuleBase" id="RU003355"/>
    </source>
</evidence>
<keyword evidence="11" id="KW-1185">Reference proteome</keyword>
<dbReference type="InterPro" id="IPR050131">
    <property type="entry name" value="Peptidase_S8_subtilisin-like"/>
</dbReference>
<evidence type="ECO:0000259" key="9">
    <source>
        <dbReference type="Pfam" id="PF00082"/>
    </source>
</evidence>
<feature type="active site" description="Charge relay system" evidence="5 6">
    <location>
        <position position="219"/>
    </location>
</feature>
<dbReference type="PROSITE" id="PS51892">
    <property type="entry name" value="SUBTILASE"/>
    <property type="match status" value="1"/>
</dbReference>
<dbReference type="GO" id="GO:0006508">
    <property type="term" value="P:proteolysis"/>
    <property type="evidence" value="ECO:0007669"/>
    <property type="project" value="UniProtKB-KW"/>
</dbReference>
<dbReference type="Pfam" id="PF00082">
    <property type="entry name" value="Peptidase_S8"/>
    <property type="match status" value="1"/>
</dbReference>
<dbReference type="GO" id="GO:0004252">
    <property type="term" value="F:serine-type endopeptidase activity"/>
    <property type="evidence" value="ECO:0007669"/>
    <property type="project" value="UniProtKB-UniRule"/>
</dbReference>
<gene>
    <name evidence="10" type="ORF">Prum_002590</name>
</gene>
<feature type="signal peptide" evidence="8">
    <location>
        <begin position="1"/>
        <end position="23"/>
    </location>
</feature>
<accession>A0A6V8KXQ0</accession>
<dbReference type="GO" id="GO:0005975">
    <property type="term" value="P:carbohydrate metabolic process"/>
    <property type="evidence" value="ECO:0007669"/>
    <property type="project" value="UniProtKB-ARBA"/>
</dbReference>
<reference evidence="10 11" key="2">
    <citation type="submission" date="2020-03" db="EMBL/GenBank/DDBJ databases">
        <authorList>
            <person name="Ichikawa N."/>
            <person name="Kimura A."/>
            <person name="Kitahashi Y."/>
            <person name="Uohara A."/>
        </authorList>
    </citation>
    <scope>NUCLEOTIDE SEQUENCE [LARGE SCALE GENOMIC DNA]</scope>
    <source>
        <strain evidence="10 11">NBRC 108638</strain>
    </source>
</reference>
<dbReference type="PROSITE" id="PS00136">
    <property type="entry name" value="SUBTILASE_ASP"/>
    <property type="match status" value="1"/>
</dbReference>
<dbReference type="InterPro" id="IPR023828">
    <property type="entry name" value="Peptidase_S8_Ser-AS"/>
</dbReference>
<dbReference type="PANTHER" id="PTHR43806:SF11">
    <property type="entry name" value="CEREVISIN-RELATED"/>
    <property type="match status" value="1"/>
</dbReference>
<dbReference type="Gene3D" id="2.60.40.10">
    <property type="entry name" value="Immunoglobulins"/>
    <property type="match status" value="1"/>
</dbReference>
<dbReference type="EMBL" id="BLPG01000001">
    <property type="protein sequence ID" value="GFJ86617.1"/>
    <property type="molecule type" value="Genomic_DNA"/>
</dbReference>
<keyword evidence="8" id="KW-0732">Signal</keyword>
<dbReference type="Gene3D" id="3.40.50.200">
    <property type="entry name" value="Peptidase S8/S53 domain"/>
    <property type="match status" value="1"/>
</dbReference>